<evidence type="ECO:0000313" key="1">
    <source>
        <dbReference type="EMBL" id="EGL82340.1"/>
    </source>
</evidence>
<keyword evidence="4" id="KW-1185">Reference proteome</keyword>
<reference evidence="2" key="3">
    <citation type="submission" date="2021-08" db="EMBL/GenBank/DDBJ databases">
        <authorList>
            <person name="de Jong S."/>
            <person name="van den Broek M."/>
            <person name="Merkel A."/>
            <person name="de la Torre Cortes P."/>
            <person name="Kalamorz F."/>
            <person name="Cook G."/>
            <person name="van Loosdrecht M."/>
            <person name="McMillan D."/>
        </authorList>
    </citation>
    <scope>NUCLEOTIDE SEQUENCE</scope>
    <source>
        <strain evidence="2">TA2.A1</strain>
    </source>
</reference>
<evidence type="ECO:0000313" key="3">
    <source>
        <dbReference type="Proteomes" id="UP000010716"/>
    </source>
</evidence>
<dbReference type="EMBL" id="AFCE01000151">
    <property type="protein sequence ID" value="EGL82340.1"/>
    <property type="molecule type" value="Genomic_DNA"/>
</dbReference>
<proteinExistence type="predicted"/>
<evidence type="ECO:0000313" key="2">
    <source>
        <dbReference type="EMBL" id="QZT32902.1"/>
    </source>
</evidence>
<sequence length="76" mass="8077">MACINADGTLTSSSKAVLTLLQGKALTPEEIAAEVGQPLFKVRSSLRDMHGAKMIEEADGRYTITELGLKLLAKSS</sequence>
<dbReference type="Proteomes" id="UP000010716">
    <property type="component" value="Unassembled WGS sequence"/>
</dbReference>
<dbReference type="EMBL" id="CP082237">
    <property type="protein sequence ID" value="QZT32902.1"/>
    <property type="molecule type" value="Genomic_DNA"/>
</dbReference>
<dbReference type="Proteomes" id="UP000825179">
    <property type="component" value="Chromosome"/>
</dbReference>
<dbReference type="OrthoDB" id="9810427at2"/>
<dbReference type="KEGG" id="cthu:HUR95_11180"/>
<dbReference type="SUPFAM" id="SSF46785">
    <property type="entry name" value="Winged helix' DNA-binding domain"/>
    <property type="match status" value="1"/>
</dbReference>
<protein>
    <submittedName>
        <fullName evidence="1">Uncharacterized protein</fullName>
    </submittedName>
</protein>
<dbReference type="eggNOG" id="COG4742">
    <property type="taxonomic scope" value="Bacteria"/>
</dbReference>
<dbReference type="InterPro" id="IPR036390">
    <property type="entry name" value="WH_DNA-bd_sf"/>
</dbReference>
<dbReference type="RefSeq" id="WP_007505442.1">
    <property type="nucleotide sequence ID" value="NZ_AFCE01000151.1"/>
</dbReference>
<reference evidence="2 4" key="2">
    <citation type="journal article" date="2020" name="Extremophiles">
        <title>Genomic analysis of Caldalkalibacillus thermarum TA2.A1 reveals aerobic alkaliphilic metabolism and evolutionary hallmarks linking alkaliphilic bacteria and plant life.</title>
        <authorList>
            <person name="de Jong S.I."/>
            <person name="van den Broek M.A."/>
            <person name="Merkel A.Y."/>
            <person name="de la Torre Cortes P."/>
            <person name="Kalamorz F."/>
            <person name="Cook G.M."/>
            <person name="van Loosdrecht M.C.M."/>
            <person name="McMillan D.G.G."/>
        </authorList>
    </citation>
    <scope>NUCLEOTIDE SEQUENCE [LARGE SCALE GENOMIC DNA]</scope>
    <source>
        <strain evidence="2 4">TA2.A1</strain>
    </source>
</reference>
<gene>
    <name evidence="1" type="ORF">CathTA2_2156</name>
    <name evidence="2" type="ORF">HUR95_11180</name>
</gene>
<reference evidence="1 3" key="1">
    <citation type="journal article" date="2011" name="J. Bacteriol.">
        <title>Draft genome sequence of the thermoalkaliphilic Caldalkalibacillus thermarum strain TA2.A1.</title>
        <authorList>
            <person name="Kalamorz F."/>
            <person name="Keis S."/>
            <person name="McMillan D.G."/>
            <person name="Olsson K."/>
            <person name="Stanton J.A."/>
            <person name="Stockwell P."/>
            <person name="Black M.A."/>
            <person name="Klingeman D.M."/>
            <person name="Land M.L."/>
            <person name="Han C.S."/>
            <person name="Martin S.L."/>
            <person name="Becher S.A."/>
            <person name="Peddie C.J."/>
            <person name="Morgan H.W."/>
            <person name="Matthies D."/>
            <person name="Preiss L."/>
            <person name="Meier T."/>
            <person name="Brown S.D."/>
            <person name="Cook G.M."/>
        </authorList>
    </citation>
    <scope>NUCLEOTIDE SEQUENCE [LARGE SCALE GENOMIC DNA]</scope>
    <source>
        <strain evidence="1 3">TA2.A1</strain>
    </source>
</reference>
<dbReference type="AlphaFoldDB" id="F5L8K1"/>
<name>F5L8K1_CALTT</name>
<evidence type="ECO:0000313" key="4">
    <source>
        <dbReference type="Proteomes" id="UP000825179"/>
    </source>
</evidence>
<organism evidence="1 3">
    <name type="scientific">Caldalkalibacillus thermarum (strain TA2.A1)</name>
    <dbReference type="NCBI Taxonomy" id="986075"/>
    <lineage>
        <taxon>Bacteria</taxon>
        <taxon>Bacillati</taxon>
        <taxon>Bacillota</taxon>
        <taxon>Bacilli</taxon>
        <taxon>Bacillales</taxon>
        <taxon>Bacillaceae</taxon>
        <taxon>Caldalkalibacillus</taxon>
    </lineage>
</organism>
<accession>F5L8K1</accession>